<name>A0A1Q2CEZ8_9ACTN</name>
<dbReference type="STRING" id="1610493.RPIT_07630"/>
<keyword evidence="2" id="KW-1185">Reference proteome</keyword>
<evidence type="ECO:0000313" key="2">
    <source>
        <dbReference type="Proteomes" id="UP000188324"/>
    </source>
</evidence>
<dbReference type="KEGG" id="tfl:RPIT_07630"/>
<protein>
    <submittedName>
        <fullName evidence="1">Uncharacterized protein</fullName>
    </submittedName>
</protein>
<dbReference type="Proteomes" id="UP000188324">
    <property type="component" value="Chromosome"/>
</dbReference>
<dbReference type="AlphaFoldDB" id="A0A1Q2CEZ8"/>
<reference evidence="1 2" key="1">
    <citation type="journal article" date="2016" name="Int. J. Syst. Evol. Microbiol.">
        <title>Tessaracoccus flavus sp. nov., isolated from the drainage system of a lindane-producing factory.</title>
        <authorList>
            <person name="Kumari R."/>
            <person name="Singh P."/>
            <person name="Schumann P."/>
            <person name="Lal R."/>
        </authorList>
    </citation>
    <scope>NUCLEOTIDE SEQUENCE [LARGE SCALE GENOMIC DNA]</scope>
    <source>
        <strain evidence="1 2">RP1T</strain>
    </source>
</reference>
<dbReference type="EMBL" id="CP019605">
    <property type="protein sequence ID" value="AQP44692.1"/>
    <property type="molecule type" value="Genomic_DNA"/>
</dbReference>
<organism evidence="1 2">
    <name type="scientific">Tessaracoccus flavus</name>
    <dbReference type="NCBI Taxonomy" id="1610493"/>
    <lineage>
        <taxon>Bacteria</taxon>
        <taxon>Bacillati</taxon>
        <taxon>Actinomycetota</taxon>
        <taxon>Actinomycetes</taxon>
        <taxon>Propionibacteriales</taxon>
        <taxon>Propionibacteriaceae</taxon>
        <taxon>Tessaracoccus</taxon>
    </lineage>
</organism>
<dbReference type="RefSeq" id="WP_077342026.1">
    <property type="nucleotide sequence ID" value="NZ_CP019605.1"/>
</dbReference>
<sequence length="324" mass="35402">MALQEVSLDDPLSGLRASNLLIETEVGRAIVRRTRRKSLHKLVAHLPDGRRTTLTGVPEERSLRQAAASLTGARPLRAFLLPPGGEVVAKLRPVSTALHYLPWVAGVGLLWAALTNPGLGTLRVVFLALGITIVIIARDAFAKSRRYRDWAFVSKAATTKAIDYVLPGLPEEIEVDDVKVEYGRLLSDIVYRIECPALFDPHEPTSKEFTLALLQWDNNDGVAGQDERRELARRVRATFAAARANAERIGMDHLPAEARDRAGTALKAARLATDEAAPEPERQAALGRAVEILDQLALYYLPTGAQARRAITGSAPPQLPGRRN</sequence>
<accession>A0A1Q2CEZ8</accession>
<evidence type="ECO:0000313" key="1">
    <source>
        <dbReference type="EMBL" id="AQP44692.1"/>
    </source>
</evidence>
<gene>
    <name evidence="1" type="ORF">RPIT_07630</name>
</gene>
<dbReference type="OrthoDB" id="3727470at2"/>
<proteinExistence type="predicted"/>